<feature type="non-terminal residue" evidence="3">
    <location>
        <position position="1"/>
    </location>
</feature>
<dbReference type="SUPFAM" id="SSF55486">
    <property type="entry name" value="Metalloproteases ('zincins'), catalytic domain"/>
    <property type="match status" value="1"/>
</dbReference>
<feature type="domain" description="Peptidase M13 C-terminal" evidence="2">
    <location>
        <begin position="1"/>
        <end position="111"/>
    </location>
</feature>
<dbReference type="PROSITE" id="PS51885">
    <property type="entry name" value="NEPRILYSIN"/>
    <property type="match status" value="1"/>
</dbReference>
<reference evidence="3 4" key="1">
    <citation type="journal article" date="2019" name="Sci. Rep.">
        <title>Orb-weaving spider Araneus ventricosus genome elucidates the spidroin gene catalogue.</title>
        <authorList>
            <person name="Kono N."/>
            <person name="Nakamura H."/>
            <person name="Ohtoshi R."/>
            <person name="Moran D.A.P."/>
            <person name="Shinohara A."/>
            <person name="Yoshida Y."/>
            <person name="Fujiwara M."/>
            <person name="Mori M."/>
            <person name="Tomita M."/>
            <person name="Arakawa K."/>
        </authorList>
    </citation>
    <scope>NUCLEOTIDE SEQUENCE [LARGE SCALE GENOMIC DNA]</scope>
</reference>
<dbReference type="GO" id="GO:0004222">
    <property type="term" value="F:metalloendopeptidase activity"/>
    <property type="evidence" value="ECO:0007669"/>
    <property type="project" value="InterPro"/>
</dbReference>
<evidence type="ECO:0000256" key="1">
    <source>
        <dbReference type="ARBA" id="ARBA00007357"/>
    </source>
</evidence>
<sequence length="113" mass="12599">INGTITLGENIADNGGLLSSFAAYQKLLKRLGKEEQLPGLPFTERQMFWIAFASVWCRKQTDHSLEHTIENGVHAPAKFRVNGALSNVKEFSEDFKCETGSALNPKSKCSLWK</sequence>
<name>A0A4Y2GEA5_ARAVE</name>
<dbReference type="EMBL" id="BGPR01001356">
    <property type="protein sequence ID" value="GBM51940.1"/>
    <property type="molecule type" value="Genomic_DNA"/>
</dbReference>
<comment type="caution">
    <text evidence="3">The sequence shown here is derived from an EMBL/GenBank/DDBJ whole genome shotgun (WGS) entry which is preliminary data.</text>
</comment>
<dbReference type="PANTHER" id="PTHR11733:SF167">
    <property type="entry name" value="FI17812P1-RELATED"/>
    <property type="match status" value="1"/>
</dbReference>
<dbReference type="Gene3D" id="3.40.390.10">
    <property type="entry name" value="Collagenase (Catalytic Domain)"/>
    <property type="match status" value="1"/>
</dbReference>
<evidence type="ECO:0000313" key="3">
    <source>
        <dbReference type="EMBL" id="GBM51940.1"/>
    </source>
</evidence>
<dbReference type="GO" id="GO:0005886">
    <property type="term" value="C:plasma membrane"/>
    <property type="evidence" value="ECO:0007669"/>
    <property type="project" value="TreeGrafter"/>
</dbReference>
<dbReference type="Pfam" id="PF01431">
    <property type="entry name" value="Peptidase_M13"/>
    <property type="match status" value="1"/>
</dbReference>
<proteinExistence type="inferred from homology"/>
<dbReference type="OrthoDB" id="6419060at2759"/>
<dbReference type="InterPro" id="IPR024079">
    <property type="entry name" value="MetalloPept_cat_dom_sf"/>
</dbReference>
<evidence type="ECO:0000259" key="2">
    <source>
        <dbReference type="Pfam" id="PF01431"/>
    </source>
</evidence>
<accession>A0A4Y2GEA5</accession>
<dbReference type="Proteomes" id="UP000499080">
    <property type="component" value="Unassembled WGS sequence"/>
</dbReference>
<organism evidence="3 4">
    <name type="scientific">Araneus ventricosus</name>
    <name type="common">Orbweaver spider</name>
    <name type="synonym">Epeira ventricosa</name>
    <dbReference type="NCBI Taxonomy" id="182803"/>
    <lineage>
        <taxon>Eukaryota</taxon>
        <taxon>Metazoa</taxon>
        <taxon>Ecdysozoa</taxon>
        <taxon>Arthropoda</taxon>
        <taxon>Chelicerata</taxon>
        <taxon>Arachnida</taxon>
        <taxon>Araneae</taxon>
        <taxon>Araneomorphae</taxon>
        <taxon>Entelegynae</taxon>
        <taxon>Araneoidea</taxon>
        <taxon>Araneidae</taxon>
        <taxon>Araneus</taxon>
    </lineage>
</organism>
<keyword evidence="4" id="KW-1185">Reference proteome</keyword>
<dbReference type="InterPro" id="IPR000718">
    <property type="entry name" value="Peptidase_M13"/>
</dbReference>
<dbReference type="PANTHER" id="PTHR11733">
    <property type="entry name" value="ZINC METALLOPROTEASE FAMILY M13 NEPRILYSIN-RELATED"/>
    <property type="match status" value="1"/>
</dbReference>
<protein>
    <submittedName>
        <fullName evidence="3">Neprilysin-2</fullName>
    </submittedName>
</protein>
<gene>
    <name evidence="3" type="primary">Nep2_2</name>
    <name evidence="3" type="ORF">AVEN_91246_1</name>
</gene>
<dbReference type="GO" id="GO:0016485">
    <property type="term" value="P:protein processing"/>
    <property type="evidence" value="ECO:0007669"/>
    <property type="project" value="TreeGrafter"/>
</dbReference>
<comment type="similarity">
    <text evidence="1">Belongs to the peptidase M13 family.</text>
</comment>
<dbReference type="InterPro" id="IPR018497">
    <property type="entry name" value="Peptidase_M13_C"/>
</dbReference>
<evidence type="ECO:0000313" key="4">
    <source>
        <dbReference type="Proteomes" id="UP000499080"/>
    </source>
</evidence>
<dbReference type="AlphaFoldDB" id="A0A4Y2GEA5"/>